<feature type="transmembrane region" description="Helical" evidence="5">
    <location>
        <begin position="50"/>
        <end position="70"/>
    </location>
</feature>
<keyword evidence="7" id="KW-1185">Reference proteome</keyword>
<comment type="subcellular location">
    <subcellularLocation>
        <location evidence="1">Membrane</location>
        <topology evidence="1">Multi-pass membrane protein</topology>
    </subcellularLocation>
</comment>
<feature type="transmembrane region" description="Helical" evidence="5">
    <location>
        <begin position="77"/>
        <end position="97"/>
    </location>
</feature>
<evidence type="ECO:0000256" key="5">
    <source>
        <dbReference type="SAM" id="Phobius"/>
    </source>
</evidence>
<dbReference type="PIRSF" id="PIRSF030066">
    <property type="entry name" value="UCP030066"/>
    <property type="match status" value="1"/>
</dbReference>
<dbReference type="Proteomes" id="UP001302349">
    <property type="component" value="Chromosome"/>
</dbReference>
<protein>
    <submittedName>
        <fullName evidence="6">DoxX family protein</fullName>
    </submittedName>
</protein>
<evidence type="ECO:0000313" key="6">
    <source>
        <dbReference type="EMBL" id="WOK04935.1"/>
    </source>
</evidence>
<dbReference type="InterPro" id="IPR016944">
    <property type="entry name" value="UCP030066"/>
</dbReference>
<keyword evidence="4 5" id="KW-0472">Membrane</keyword>
<keyword evidence="2 5" id="KW-0812">Transmembrane</keyword>
<dbReference type="InterPro" id="IPR032808">
    <property type="entry name" value="DoxX"/>
</dbReference>
<name>A0ABZ0IIS5_9BACT</name>
<keyword evidence="3 5" id="KW-1133">Transmembrane helix</keyword>
<dbReference type="EMBL" id="CP136051">
    <property type="protein sequence ID" value="WOK04935.1"/>
    <property type="molecule type" value="Genomic_DNA"/>
</dbReference>
<dbReference type="Pfam" id="PF13564">
    <property type="entry name" value="DoxX_2"/>
    <property type="match status" value="1"/>
</dbReference>
<evidence type="ECO:0000256" key="2">
    <source>
        <dbReference type="ARBA" id="ARBA00022692"/>
    </source>
</evidence>
<evidence type="ECO:0000313" key="7">
    <source>
        <dbReference type="Proteomes" id="UP001302349"/>
    </source>
</evidence>
<dbReference type="RefSeq" id="WP_317487732.1">
    <property type="nucleotide sequence ID" value="NZ_CP136051.1"/>
</dbReference>
<organism evidence="6 7">
    <name type="scientific">Imperialibacter roseus</name>
    <dbReference type="NCBI Taxonomy" id="1324217"/>
    <lineage>
        <taxon>Bacteria</taxon>
        <taxon>Pseudomonadati</taxon>
        <taxon>Bacteroidota</taxon>
        <taxon>Cytophagia</taxon>
        <taxon>Cytophagales</taxon>
        <taxon>Flammeovirgaceae</taxon>
        <taxon>Imperialibacter</taxon>
    </lineage>
</organism>
<evidence type="ECO:0000256" key="3">
    <source>
        <dbReference type="ARBA" id="ARBA00022989"/>
    </source>
</evidence>
<feature type="transmembrane region" description="Helical" evidence="5">
    <location>
        <begin position="12"/>
        <end position="30"/>
    </location>
</feature>
<reference evidence="6 7" key="1">
    <citation type="journal article" date="2023" name="Microbiol. Resour. Announc.">
        <title>Complete Genome Sequence of Imperialibacter roseus strain P4T.</title>
        <authorList>
            <person name="Tizabi D.R."/>
            <person name="Bachvaroff T."/>
            <person name="Hill R.T."/>
        </authorList>
    </citation>
    <scope>NUCLEOTIDE SEQUENCE [LARGE SCALE GENOMIC DNA]</scope>
    <source>
        <strain evidence="6 7">P4T</strain>
    </source>
</reference>
<feature type="transmembrane region" description="Helical" evidence="5">
    <location>
        <begin position="103"/>
        <end position="120"/>
    </location>
</feature>
<evidence type="ECO:0000256" key="4">
    <source>
        <dbReference type="ARBA" id="ARBA00023136"/>
    </source>
</evidence>
<proteinExistence type="predicted"/>
<evidence type="ECO:0000256" key="1">
    <source>
        <dbReference type="ARBA" id="ARBA00004141"/>
    </source>
</evidence>
<sequence>MTNSSSKRDRIIFWIATGLFSAFMLSSAIPNIMSTPEWVDIFKMLGYPPYMLPFIGVAKLLGVIAILVPGFPRIKEWAYAGLFFDLAGAVYSGLSVGGFDPQMLVMLVPFGLGTLSYVYHHKLTAK</sequence>
<gene>
    <name evidence="6" type="ORF">RT717_17790</name>
</gene>
<accession>A0ABZ0IIS5</accession>